<dbReference type="InterPro" id="IPR001584">
    <property type="entry name" value="Integrase_cat-core"/>
</dbReference>
<comment type="caution">
    <text evidence="2">The sequence shown here is derived from an EMBL/GenBank/DDBJ whole genome shotgun (WGS) entry which is preliminary data.</text>
</comment>
<dbReference type="Proteomes" id="UP001151760">
    <property type="component" value="Unassembled WGS sequence"/>
</dbReference>
<sequence>MPLGAGVTDWYQSFGYRELEVAIVNLFVALQNGFWASLRVKPNLISQIKAAQKDDGEIWAIIQNIDQQTEFRVDDDGILWQGSTKMYHDLKQHFWWSGMKRDVATFVSKCLTCQQVKIEHQRASGLLQPLEIPVWKWDEISMDFVTGLPRTQRKHDAIWVVVDRLTKSAHFLPIRKDYPVSKLAEMFQQEIVRLHGTPSAIVSDRDPRFTSRFWKGLQKAWGTRLKFSTAFHPETDGQSERTIQTLEDMLRSCALEWAGNWDDYICLVEFAYNNSWHASIKCAPFEMLYGRKCRAPICWDQVGNALEAQNSSEKRFADRHRSKRHLEFRRFVITCFLKYQLQSGVRRFGIKGQA</sequence>
<evidence type="ECO:0000259" key="1">
    <source>
        <dbReference type="PROSITE" id="PS50994"/>
    </source>
</evidence>
<evidence type="ECO:0000313" key="3">
    <source>
        <dbReference type="Proteomes" id="UP001151760"/>
    </source>
</evidence>
<dbReference type="Gene3D" id="3.30.420.10">
    <property type="entry name" value="Ribonuclease H-like superfamily/Ribonuclease H"/>
    <property type="match status" value="1"/>
</dbReference>
<name>A0ABQ5IE33_9ASTR</name>
<dbReference type="Pfam" id="PF17921">
    <property type="entry name" value="Integrase_H2C2"/>
    <property type="match status" value="1"/>
</dbReference>
<proteinExistence type="predicted"/>
<evidence type="ECO:0000313" key="2">
    <source>
        <dbReference type="EMBL" id="GJT98394.1"/>
    </source>
</evidence>
<keyword evidence="3" id="KW-1185">Reference proteome</keyword>
<dbReference type="PROSITE" id="PS50994">
    <property type="entry name" value="INTEGRASE"/>
    <property type="match status" value="1"/>
</dbReference>
<dbReference type="PANTHER" id="PTHR45835:SF99">
    <property type="entry name" value="CHROMO DOMAIN-CONTAINING PROTEIN-RELATED"/>
    <property type="match status" value="1"/>
</dbReference>
<feature type="domain" description="Integrase catalytic" evidence="1">
    <location>
        <begin position="125"/>
        <end position="292"/>
    </location>
</feature>
<reference evidence="2" key="1">
    <citation type="journal article" date="2022" name="Int. J. Mol. Sci.">
        <title>Draft Genome of Tanacetum Coccineum: Genomic Comparison of Closely Related Tanacetum-Family Plants.</title>
        <authorList>
            <person name="Yamashiro T."/>
            <person name="Shiraishi A."/>
            <person name="Nakayama K."/>
            <person name="Satake H."/>
        </authorList>
    </citation>
    <scope>NUCLEOTIDE SEQUENCE</scope>
</reference>
<dbReference type="InterPro" id="IPR036397">
    <property type="entry name" value="RNaseH_sf"/>
</dbReference>
<accession>A0ABQ5IE33</accession>
<protein>
    <submittedName>
        <fullName evidence="2">DNA/RNA polymerases superfamily protein</fullName>
    </submittedName>
</protein>
<dbReference type="InterPro" id="IPR041588">
    <property type="entry name" value="Integrase_H2C2"/>
</dbReference>
<dbReference type="InterPro" id="IPR012337">
    <property type="entry name" value="RNaseH-like_sf"/>
</dbReference>
<gene>
    <name evidence="2" type="ORF">Tco_1093912</name>
</gene>
<dbReference type="PANTHER" id="PTHR45835">
    <property type="entry name" value="YALI0A06105P"/>
    <property type="match status" value="1"/>
</dbReference>
<dbReference type="EMBL" id="BQNB010020670">
    <property type="protein sequence ID" value="GJT98394.1"/>
    <property type="molecule type" value="Genomic_DNA"/>
</dbReference>
<reference evidence="2" key="2">
    <citation type="submission" date="2022-01" db="EMBL/GenBank/DDBJ databases">
        <authorList>
            <person name="Yamashiro T."/>
            <person name="Shiraishi A."/>
            <person name="Satake H."/>
            <person name="Nakayama K."/>
        </authorList>
    </citation>
    <scope>NUCLEOTIDE SEQUENCE</scope>
</reference>
<dbReference type="SUPFAM" id="SSF53098">
    <property type="entry name" value="Ribonuclease H-like"/>
    <property type="match status" value="1"/>
</dbReference>
<dbReference type="Gene3D" id="1.10.340.70">
    <property type="match status" value="1"/>
</dbReference>
<organism evidence="2 3">
    <name type="scientific">Tanacetum coccineum</name>
    <dbReference type="NCBI Taxonomy" id="301880"/>
    <lineage>
        <taxon>Eukaryota</taxon>
        <taxon>Viridiplantae</taxon>
        <taxon>Streptophyta</taxon>
        <taxon>Embryophyta</taxon>
        <taxon>Tracheophyta</taxon>
        <taxon>Spermatophyta</taxon>
        <taxon>Magnoliopsida</taxon>
        <taxon>eudicotyledons</taxon>
        <taxon>Gunneridae</taxon>
        <taxon>Pentapetalae</taxon>
        <taxon>asterids</taxon>
        <taxon>campanulids</taxon>
        <taxon>Asterales</taxon>
        <taxon>Asteraceae</taxon>
        <taxon>Asteroideae</taxon>
        <taxon>Anthemideae</taxon>
        <taxon>Anthemidinae</taxon>
        <taxon>Tanacetum</taxon>
    </lineage>
</organism>